<evidence type="ECO:0000313" key="3">
    <source>
        <dbReference type="Proteomes" id="UP001500305"/>
    </source>
</evidence>
<feature type="region of interest" description="Disordered" evidence="1">
    <location>
        <begin position="164"/>
        <end position="186"/>
    </location>
</feature>
<name>A0ABN3DW44_9ACTN</name>
<reference evidence="2 3" key="1">
    <citation type="journal article" date="2019" name="Int. J. Syst. Evol. Microbiol.">
        <title>The Global Catalogue of Microorganisms (GCM) 10K type strain sequencing project: providing services to taxonomists for standard genome sequencing and annotation.</title>
        <authorList>
            <consortium name="The Broad Institute Genomics Platform"/>
            <consortium name="The Broad Institute Genome Sequencing Center for Infectious Disease"/>
            <person name="Wu L."/>
            <person name="Ma J."/>
        </authorList>
    </citation>
    <scope>NUCLEOTIDE SEQUENCE [LARGE SCALE GENOMIC DNA]</scope>
    <source>
        <strain evidence="2 3">JCM 7356</strain>
    </source>
</reference>
<protein>
    <submittedName>
        <fullName evidence="2">Uncharacterized protein</fullName>
    </submittedName>
</protein>
<proteinExistence type="predicted"/>
<accession>A0ABN3DW44</accession>
<sequence>MTTAESGAFSTAALEEYLSLIDELLAQPFPETSYDDVTGHGGPGHRVRVLRVSRDFWDDDDGRALHEADTEMQAHLDALTTVFTTRWGDPLVVDLWSYLTAGYEGEAVPEPIDSLSQQAVSMQAWQFRDRGHWLALTIGQWDKELPLELLAAVGRTAALDPNRCSYPASGPGSDLPHHLHQPLDPG</sequence>
<dbReference type="RefSeq" id="WP_344636436.1">
    <property type="nucleotide sequence ID" value="NZ_BAAATR010000009.1"/>
</dbReference>
<gene>
    <name evidence="2" type="ORF">GCM10010430_25570</name>
</gene>
<dbReference type="Proteomes" id="UP001500305">
    <property type="component" value="Unassembled WGS sequence"/>
</dbReference>
<evidence type="ECO:0000256" key="1">
    <source>
        <dbReference type="SAM" id="MobiDB-lite"/>
    </source>
</evidence>
<dbReference type="EMBL" id="BAAATR010000009">
    <property type="protein sequence ID" value="GAA2242855.1"/>
    <property type="molecule type" value="Genomic_DNA"/>
</dbReference>
<evidence type="ECO:0000313" key="2">
    <source>
        <dbReference type="EMBL" id="GAA2242855.1"/>
    </source>
</evidence>
<comment type="caution">
    <text evidence="2">The sequence shown here is derived from an EMBL/GenBank/DDBJ whole genome shotgun (WGS) entry which is preliminary data.</text>
</comment>
<organism evidence="2 3">
    <name type="scientific">Kitasatospora cystarginea</name>
    <dbReference type="NCBI Taxonomy" id="58350"/>
    <lineage>
        <taxon>Bacteria</taxon>
        <taxon>Bacillati</taxon>
        <taxon>Actinomycetota</taxon>
        <taxon>Actinomycetes</taxon>
        <taxon>Kitasatosporales</taxon>
        <taxon>Streptomycetaceae</taxon>
        <taxon>Kitasatospora</taxon>
    </lineage>
</organism>
<keyword evidence="3" id="KW-1185">Reference proteome</keyword>